<dbReference type="AlphaFoldDB" id="A0A512NT63"/>
<dbReference type="Proteomes" id="UP000321058">
    <property type="component" value="Unassembled WGS sequence"/>
</dbReference>
<evidence type="ECO:0000256" key="1">
    <source>
        <dbReference type="SAM" id="Phobius"/>
    </source>
</evidence>
<keyword evidence="1" id="KW-1133">Transmembrane helix</keyword>
<sequence>MADQSIRPDRTGPPGWLQRLHEEELSGFAFAFKARAIALGIVFIWVVLSSSWTRLPVLIAAMAVFFAVGWIGYATRRSRYMLAMQGVCALVDVAIIVLASHYPENDWYEWALQSWLRRSAFLYLVAYVAASALTFSVRIVLIAGAAAFVGQLASFAFVLHSAEHVDSFRGFTAAGALDLLRQLIEVQGIDDPVVFMLNQLVLLAITIGLIAGAIWRARRHVERAVMAETERANLGRYFSPSVVEHLAAADVRGLEAGRAQDAAVMFVDVIGSTRRMEAVTPEEVIAIIRAFHRRIVPIVFRHNGSVDKFLGDGLMAVFGAPEKTPDAARDALLCAVEILDTIDQWRDRLIAVGRVATTVGIGIHYGPVIQGNVGIADRLEFTTLGDTVNVASRLESMTRQFDAGVLLSAEAVAAAERASPLPSDLKARCRDLGLQAIVGHTPIHMIAIDRRPTA</sequence>
<keyword evidence="1" id="KW-0812">Transmembrane</keyword>
<feature type="transmembrane region" description="Helical" evidence="1">
    <location>
        <begin position="28"/>
        <end position="48"/>
    </location>
</feature>
<name>A0A512NT63_9HYPH</name>
<reference evidence="3 4" key="1">
    <citation type="submission" date="2019-07" db="EMBL/GenBank/DDBJ databases">
        <title>Whole genome shotgun sequence of Reyranella soli NBRC 108950.</title>
        <authorList>
            <person name="Hosoyama A."/>
            <person name="Uohara A."/>
            <person name="Ohji S."/>
            <person name="Ichikawa N."/>
        </authorList>
    </citation>
    <scope>NUCLEOTIDE SEQUENCE [LARGE SCALE GENOMIC DNA]</scope>
    <source>
        <strain evidence="3 4">NBRC 108950</strain>
    </source>
</reference>
<dbReference type="Pfam" id="PF00211">
    <property type="entry name" value="Guanylate_cyc"/>
    <property type="match status" value="1"/>
</dbReference>
<feature type="domain" description="Guanylate cyclase" evidence="2">
    <location>
        <begin position="263"/>
        <end position="395"/>
    </location>
</feature>
<evidence type="ECO:0000313" key="3">
    <source>
        <dbReference type="EMBL" id="GEP62146.1"/>
    </source>
</evidence>
<feature type="transmembrane region" description="Helical" evidence="1">
    <location>
        <begin position="140"/>
        <end position="159"/>
    </location>
</feature>
<keyword evidence="4" id="KW-1185">Reference proteome</keyword>
<dbReference type="PROSITE" id="PS50125">
    <property type="entry name" value="GUANYLATE_CYCLASE_2"/>
    <property type="match status" value="1"/>
</dbReference>
<dbReference type="GO" id="GO:0035556">
    <property type="term" value="P:intracellular signal transduction"/>
    <property type="evidence" value="ECO:0007669"/>
    <property type="project" value="InterPro"/>
</dbReference>
<dbReference type="EMBL" id="BKAJ01000319">
    <property type="protein sequence ID" value="GEP62146.1"/>
    <property type="molecule type" value="Genomic_DNA"/>
</dbReference>
<feature type="transmembrane region" description="Helical" evidence="1">
    <location>
        <begin position="80"/>
        <end position="103"/>
    </location>
</feature>
<gene>
    <name evidence="3" type="ORF">RSO01_93120</name>
</gene>
<feature type="transmembrane region" description="Helical" evidence="1">
    <location>
        <begin position="54"/>
        <end position="73"/>
    </location>
</feature>
<evidence type="ECO:0000313" key="4">
    <source>
        <dbReference type="Proteomes" id="UP000321058"/>
    </source>
</evidence>
<proteinExistence type="predicted"/>
<keyword evidence="1" id="KW-0472">Membrane</keyword>
<organism evidence="3 4">
    <name type="scientific">Reyranella soli</name>
    <dbReference type="NCBI Taxonomy" id="1230389"/>
    <lineage>
        <taxon>Bacteria</taxon>
        <taxon>Pseudomonadati</taxon>
        <taxon>Pseudomonadota</taxon>
        <taxon>Alphaproteobacteria</taxon>
        <taxon>Hyphomicrobiales</taxon>
        <taxon>Reyranellaceae</taxon>
        <taxon>Reyranella</taxon>
    </lineage>
</organism>
<dbReference type="GO" id="GO:0004016">
    <property type="term" value="F:adenylate cyclase activity"/>
    <property type="evidence" value="ECO:0007669"/>
    <property type="project" value="UniProtKB-ARBA"/>
</dbReference>
<dbReference type="InterPro" id="IPR001054">
    <property type="entry name" value="A/G_cyclase"/>
</dbReference>
<dbReference type="SUPFAM" id="SSF55073">
    <property type="entry name" value="Nucleotide cyclase"/>
    <property type="match status" value="1"/>
</dbReference>
<dbReference type="OrthoDB" id="9762462at2"/>
<evidence type="ECO:0000259" key="2">
    <source>
        <dbReference type="PROSITE" id="PS50125"/>
    </source>
</evidence>
<dbReference type="CDD" id="cd07302">
    <property type="entry name" value="CHD"/>
    <property type="match status" value="1"/>
</dbReference>
<dbReference type="InterPro" id="IPR050697">
    <property type="entry name" value="Adenylyl/Guanylyl_Cyclase_3/4"/>
</dbReference>
<dbReference type="PANTHER" id="PTHR43081">
    <property type="entry name" value="ADENYLATE CYCLASE, TERMINAL-DIFFERENTIATION SPECIFIC-RELATED"/>
    <property type="match status" value="1"/>
</dbReference>
<comment type="caution">
    <text evidence="3">The sequence shown here is derived from an EMBL/GenBank/DDBJ whole genome shotgun (WGS) entry which is preliminary data.</text>
</comment>
<dbReference type="InterPro" id="IPR029787">
    <property type="entry name" value="Nucleotide_cyclase"/>
</dbReference>
<dbReference type="RefSeq" id="WP_147157405.1">
    <property type="nucleotide sequence ID" value="NZ_BKAJ01000319.1"/>
</dbReference>
<accession>A0A512NT63</accession>
<protein>
    <recommendedName>
        <fullName evidence="2">Guanylate cyclase domain-containing protein</fullName>
    </recommendedName>
</protein>
<dbReference type="PANTHER" id="PTHR43081:SF1">
    <property type="entry name" value="ADENYLATE CYCLASE, TERMINAL-DIFFERENTIATION SPECIFIC"/>
    <property type="match status" value="1"/>
</dbReference>
<feature type="transmembrane region" description="Helical" evidence="1">
    <location>
        <begin position="193"/>
        <end position="215"/>
    </location>
</feature>
<dbReference type="SMART" id="SM00044">
    <property type="entry name" value="CYCc"/>
    <property type="match status" value="1"/>
</dbReference>
<dbReference type="GO" id="GO:0009190">
    <property type="term" value="P:cyclic nucleotide biosynthetic process"/>
    <property type="evidence" value="ECO:0007669"/>
    <property type="project" value="InterPro"/>
</dbReference>
<feature type="transmembrane region" description="Helical" evidence="1">
    <location>
        <begin position="115"/>
        <end position="133"/>
    </location>
</feature>
<dbReference type="Gene3D" id="3.30.70.1230">
    <property type="entry name" value="Nucleotide cyclase"/>
    <property type="match status" value="1"/>
</dbReference>